<dbReference type="InterPro" id="IPR003673">
    <property type="entry name" value="CoA-Trfase_fam_III"/>
</dbReference>
<evidence type="ECO:0000313" key="2">
    <source>
        <dbReference type="EMBL" id="VVN97627.1"/>
    </source>
</evidence>
<dbReference type="Gene3D" id="3.30.1540.10">
    <property type="entry name" value="formyl-coa transferase, domain 3"/>
    <property type="match status" value="2"/>
</dbReference>
<evidence type="ECO:0000256" key="1">
    <source>
        <dbReference type="ARBA" id="ARBA00022679"/>
    </source>
</evidence>
<dbReference type="Proteomes" id="UP000381093">
    <property type="component" value="Unassembled WGS sequence"/>
</dbReference>
<name>A0A5E7C5L2_PSEFL</name>
<dbReference type="PANTHER" id="PTHR48228">
    <property type="entry name" value="SUCCINYL-COA--D-CITRAMALATE COA-TRANSFERASE"/>
    <property type="match status" value="1"/>
</dbReference>
<dbReference type="Pfam" id="PF02515">
    <property type="entry name" value="CoA_transf_3"/>
    <property type="match status" value="2"/>
</dbReference>
<dbReference type="GO" id="GO:0033608">
    <property type="term" value="F:formyl-CoA transferase activity"/>
    <property type="evidence" value="ECO:0007669"/>
    <property type="project" value="UniProtKB-EC"/>
</dbReference>
<dbReference type="InterPro" id="IPR050509">
    <property type="entry name" value="CoA-transferase_III"/>
</dbReference>
<keyword evidence="1 2" id="KW-0808">Transferase</keyword>
<dbReference type="SUPFAM" id="SSF89796">
    <property type="entry name" value="CoA-transferase family III (CaiB/BaiF)"/>
    <property type="match status" value="2"/>
</dbReference>
<evidence type="ECO:0000313" key="3">
    <source>
        <dbReference type="Proteomes" id="UP000381093"/>
    </source>
</evidence>
<accession>A0A5E7C5L2</accession>
<dbReference type="EMBL" id="CABVHW010000006">
    <property type="protein sequence ID" value="VVN97627.1"/>
    <property type="molecule type" value="Genomic_DNA"/>
</dbReference>
<dbReference type="Gene3D" id="3.40.50.10540">
    <property type="entry name" value="Crotonobetainyl-coa:carnitine coa-transferase, domain 1"/>
    <property type="match status" value="2"/>
</dbReference>
<dbReference type="EC" id="2.8.3.16" evidence="2"/>
<protein>
    <submittedName>
        <fullName evidence="2">Formyl-CoA:oxalate CoA-transferase</fullName>
        <ecNumber evidence="2">2.8.3.16</ecNumber>
    </submittedName>
</protein>
<reference evidence="2 3" key="1">
    <citation type="submission" date="2019-09" db="EMBL/GenBank/DDBJ databases">
        <authorList>
            <person name="Chandra G."/>
            <person name="Truman W A."/>
        </authorList>
    </citation>
    <scope>NUCLEOTIDE SEQUENCE [LARGE SCALE GENOMIC DNA]</scope>
    <source>
        <strain evidence="2">PS710</strain>
    </source>
</reference>
<proteinExistence type="predicted"/>
<dbReference type="AlphaFoldDB" id="A0A5E7C5L2"/>
<dbReference type="PANTHER" id="PTHR48228:SF6">
    <property type="entry name" value="L-CARNITINE COA-TRANSFERASE"/>
    <property type="match status" value="1"/>
</dbReference>
<organism evidence="2 3">
    <name type="scientific">Pseudomonas fluorescens</name>
    <dbReference type="NCBI Taxonomy" id="294"/>
    <lineage>
        <taxon>Bacteria</taxon>
        <taxon>Pseudomonadati</taxon>
        <taxon>Pseudomonadota</taxon>
        <taxon>Gammaproteobacteria</taxon>
        <taxon>Pseudomonadales</taxon>
        <taxon>Pseudomonadaceae</taxon>
        <taxon>Pseudomonas</taxon>
    </lineage>
</organism>
<dbReference type="InterPro" id="IPR044855">
    <property type="entry name" value="CoA-Trfase_III_dom3_sf"/>
</dbReference>
<dbReference type="InterPro" id="IPR023606">
    <property type="entry name" value="CoA-Trfase_III_dom_1_sf"/>
</dbReference>
<sequence length="741" mass="79514">MDSRVETLAEVTVVHLGVGMAAALVSKYLADLGAAVVRVEPPEGDPFAALYPAYDAWLAGARLDRQAQHSPDRIEELLAVADVCVIGGEDYPGIERRWSANALSSRHPRLVILDIEGAPPGLEACARPATDLLIQARSGLVHEQYNERPIVMSFSPASYGAAMRGLVGVLAALYERQGSAQGQVVATSLLEGAWSWLCGGWCAVEKPSEYSEFRVPKSPTPLVFRTADDCFIHLVIGAHGSKYRMYQALDIDDPSVSPTDSGIPRPTADTRNFYGDIDLLSTHVARKTATQLLESIWLRGLPAEPVWPPGRCWDEPQIQHNGIIVRRKDGTRHVGNPLSITALGSAGPRAGSRGCRPLEGIRVVDFGAFVAGPFGSALLADLGADVIKVETIAGDPHRTVFRFYTSVNRGKRSIALDLKHPEGRQIAHQLCAQADVVMSNFRPGVTQRLGIDPQSLQAINPDVVVLESPAYGISGPLAQRAGFDMVMQAYCGHEWRAGGEGNDPMWSRTSMVDFMAGFLGASGVIAALYRRTRRGGGLAIVSPLVNAGIALLSELVQAPDGSFHGAPRLNPTQTGYRPSEALYPTLDGSIALVVRDTTAALGLIRALSLGEMFKDNPLHWSESEATAIGKALSQLSTADALRALEAHGVWCEACRKDVEHTVLNDPGLQSANVVQVSNHPDFGEVRELGAMLRFSRSRVGHQRHAPLLGEDSEQILAELGRSQAEIQALITGRVTVAAAVG</sequence>
<gene>
    <name evidence="2" type="primary">frc_3</name>
    <name evidence="2" type="ORF">PS710_02396</name>
</gene>